<feature type="domain" description="Chaplin" evidence="6">
    <location>
        <begin position="21"/>
        <end position="66"/>
    </location>
</feature>
<evidence type="ECO:0000256" key="3">
    <source>
        <dbReference type="ARBA" id="ARBA00023087"/>
    </source>
</evidence>
<dbReference type="Pfam" id="PF03777">
    <property type="entry name" value="ChpA-C"/>
    <property type="match status" value="1"/>
</dbReference>
<evidence type="ECO:0000256" key="4">
    <source>
        <dbReference type="SAM" id="MobiDB-lite"/>
    </source>
</evidence>
<evidence type="ECO:0000259" key="6">
    <source>
        <dbReference type="Pfam" id="PF03777"/>
    </source>
</evidence>
<dbReference type="RefSeq" id="WP_259865287.1">
    <property type="nucleotide sequence ID" value="NZ_BAAAST010000112.1"/>
</dbReference>
<keyword evidence="5" id="KW-0732">Signal</keyword>
<keyword evidence="1" id="KW-0134">Cell wall</keyword>
<dbReference type="EMBL" id="CP073720">
    <property type="protein sequence ID" value="UWP86191.1"/>
    <property type="molecule type" value="Genomic_DNA"/>
</dbReference>
<evidence type="ECO:0000313" key="7">
    <source>
        <dbReference type="EMBL" id="UWP86191.1"/>
    </source>
</evidence>
<evidence type="ECO:0000256" key="5">
    <source>
        <dbReference type="SAM" id="SignalP"/>
    </source>
</evidence>
<dbReference type="InterPro" id="IPR005528">
    <property type="entry name" value="ChpA-H"/>
</dbReference>
<gene>
    <name evidence="7" type="ORF">Dfulv_18885</name>
</gene>
<keyword evidence="3" id="KW-0034">Amyloid</keyword>
<feature type="signal peptide" evidence="5">
    <location>
        <begin position="1"/>
        <end position="28"/>
    </location>
</feature>
<keyword evidence="1" id="KW-0964">Secreted</keyword>
<reference evidence="7" key="1">
    <citation type="submission" date="2021-04" db="EMBL/GenBank/DDBJ databases">
        <authorList>
            <person name="Hartkoorn R.C."/>
            <person name="Beaudoing E."/>
            <person name="Hot D."/>
        </authorList>
    </citation>
    <scope>NUCLEOTIDE SEQUENCE</scope>
    <source>
        <strain evidence="7">NRRL B-16292</strain>
    </source>
</reference>
<keyword evidence="2" id="KW-0130">Cell adhesion</keyword>
<feature type="compositionally biased region" description="Low complexity" evidence="4">
    <location>
        <begin position="104"/>
        <end position="113"/>
    </location>
</feature>
<feature type="region of interest" description="Disordered" evidence="4">
    <location>
        <begin position="85"/>
        <end position="117"/>
    </location>
</feature>
<organism evidence="7 8">
    <name type="scientific">Dactylosporangium fulvum</name>
    <dbReference type="NCBI Taxonomy" id="53359"/>
    <lineage>
        <taxon>Bacteria</taxon>
        <taxon>Bacillati</taxon>
        <taxon>Actinomycetota</taxon>
        <taxon>Actinomycetes</taxon>
        <taxon>Micromonosporales</taxon>
        <taxon>Micromonosporaceae</taxon>
        <taxon>Dactylosporangium</taxon>
    </lineage>
</organism>
<reference evidence="7" key="2">
    <citation type="submission" date="2022-09" db="EMBL/GenBank/DDBJ databases">
        <title>Biosynthetic gene clusters of Dactylosporangioum fulvum.</title>
        <authorList>
            <person name="Caradec T."/>
        </authorList>
    </citation>
    <scope>NUCLEOTIDE SEQUENCE</scope>
    <source>
        <strain evidence="7">NRRL B-16292</strain>
    </source>
</reference>
<proteinExistence type="predicted"/>
<accession>A0ABY5WAP7</accession>
<feature type="chain" id="PRO_5047154857" evidence="5">
    <location>
        <begin position="29"/>
        <end position="170"/>
    </location>
</feature>
<name>A0ABY5WAP7_9ACTN</name>
<dbReference type="Proteomes" id="UP001059617">
    <property type="component" value="Chromosome"/>
</dbReference>
<evidence type="ECO:0000256" key="1">
    <source>
        <dbReference type="ARBA" id="ARBA00022512"/>
    </source>
</evidence>
<sequence>MKRWLIRSVQVAALAMGGLALTGTAAHADWDSGPNVGFFNGNQSSTTVQAPVNICGNSLAILGFASANCNGGAYAYSGNGGNGSGSGSGNADSNTKKKHKKHGNNANANANANGGSGSGSGGAYAYNSNGNWTTGYNAGFFNGNQSSTTVQVPINVSCNSVALIGFASSC</sequence>
<keyword evidence="8" id="KW-1185">Reference proteome</keyword>
<protein>
    <submittedName>
        <fullName evidence="7">Chaplin family protein</fullName>
    </submittedName>
</protein>
<evidence type="ECO:0000313" key="8">
    <source>
        <dbReference type="Proteomes" id="UP001059617"/>
    </source>
</evidence>
<evidence type="ECO:0000256" key="2">
    <source>
        <dbReference type="ARBA" id="ARBA00022889"/>
    </source>
</evidence>